<proteinExistence type="predicted"/>
<feature type="region of interest" description="Disordered" evidence="1">
    <location>
        <begin position="391"/>
        <end position="417"/>
    </location>
</feature>
<evidence type="ECO:0000313" key="3">
    <source>
        <dbReference type="Proteomes" id="UP001145050"/>
    </source>
</evidence>
<dbReference type="AlphaFoldDB" id="A0A9X3WSU7"/>
<comment type="caution">
    <text evidence="2">The sequence shown here is derived from an EMBL/GenBank/DDBJ whole genome shotgun (WGS) entry which is preliminary data.</text>
</comment>
<gene>
    <name evidence="2" type="ORF">NC797_06790</name>
</gene>
<reference evidence="2" key="1">
    <citation type="submission" date="2022-06" db="EMBL/GenBank/DDBJ databases">
        <title>Aquibacillus sp. a new bacterium isolated from soil saline samples.</title>
        <authorList>
            <person name="Galisteo C."/>
            <person name="De La Haba R."/>
            <person name="Sanchez-Porro C."/>
            <person name="Ventosa A."/>
        </authorList>
    </citation>
    <scope>NUCLEOTIDE SEQUENCE</scope>
    <source>
        <strain evidence="2">3ASR75-11</strain>
    </source>
</reference>
<accession>A0A9X3WSU7</accession>
<dbReference type="RefSeq" id="WP_272436017.1">
    <property type="nucleotide sequence ID" value="NZ_JAMQKB010000005.1"/>
</dbReference>
<sequence>MLENSTIDPFKLLIVSLGSADTTYIDIDSVYKKREDEYYRLYKESEYYNDPLFLSFTTENSEVMKKSIGIILWEKEREQDIITLSLIKKTHRFTYNYVKQKGEIDIGQYAEFLYDRFNKPGDTFRMRYHFAVFVYLCVHFKKVFDTFSPFAQHLMMYLKMIENSFEESFIGISDDYRKYKVKIEKDKQVLGIHNSGILRASEYFDRQIWNEHNNFEDETRTETELKVLDQNYMQEYKEQLFSRLTKRNGESRYLVAHNNLLRYFGLDGRNLLESTKLTKSDVNSIYANLYSSLEEGVISEDEKALLTSSSFLLAALINEYKNTRERYFEQLKDSFYYEIDKMKKDLVKEKESLKAKREELKKQKQEFLTTNKELTKNLKVLQEELNKHKKSLMVKEGENKRTKKGSKRVERAKRTLI</sequence>
<feature type="compositionally biased region" description="Basic and acidic residues" evidence="1">
    <location>
        <begin position="407"/>
        <end position="417"/>
    </location>
</feature>
<protein>
    <submittedName>
        <fullName evidence="2">Uncharacterized protein</fullName>
    </submittedName>
</protein>
<name>A0A9X3WSU7_9BACI</name>
<keyword evidence="3" id="KW-1185">Reference proteome</keyword>
<dbReference type="EMBL" id="JAMQKB010000005">
    <property type="protein sequence ID" value="MDC3424213.1"/>
    <property type="molecule type" value="Genomic_DNA"/>
</dbReference>
<organism evidence="2 3">
    <name type="scientific">Terrihalobacillus insolitus</name>
    <dbReference type="NCBI Taxonomy" id="2950438"/>
    <lineage>
        <taxon>Bacteria</taxon>
        <taxon>Bacillati</taxon>
        <taxon>Bacillota</taxon>
        <taxon>Bacilli</taxon>
        <taxon>Bacillales</taxon>
        <taxon>Bacillaceae</taxon>
        <taxon>Terrihalobacillus</taxon>
    </lineage>
</organism>
<evidence type="ECO:0000256" key="1">
    <source>
        <dbReference type="SAM" id="MobiDB-lite"/>
    </source>
</evidence>
<evidence type="ECO:0000313" key="2">
    <source>
        <dbReference type="EMBL" id="MDC3424213.1"/>
    </source>
</evidence>
<dbReference type="Proteomes" id="UP001145050">
    <property type="component" value="Unassembled WGS sequence"/>
</dbReference>